<reference evidence="10 11" key="1">
    <citation type="submission" date="2019-02" db="EMBL/GenBank/DDBJ databases">
        <title>Genome sequencing of the rare red list fungi Bondarzewia mesenterica.</title>
        <authorList>
            <person name="Buettner E."/>
            <person name="Kellner H."/>
        </authorList>
    </citation>
    <scope>NUCLEOTIDE SEQUENCE [LARGE SCALE GENOMIC DNA]</scope>
    <source>
        <strain evidence="10 11">DSM 108281</strain>
    </source>
</reference>
<evidence type="ECO:0000259" key="9">
    <source>
        <dbReference type="Pfam" id="PF03443"/>
    </source>
</evidence>
<evidence type="ECO:0000256" key="4">
    <source>
        <dbReference type="ARBA" id="ARBA00023157"/>
    </source>
</evidence>
<dbReference type="OrthoDB" id="2525337at2759"/>
<dbReference type="PANTHER" id="PTHR33353">
    <property type="entry name" value="PUTATIVE (AFU_ORTHOLOGUE AFUA_1G12560)-RELATED"/>
    <property type="match status" value="1"/>
</dbReference>
<dbReference type="PANTHER" id="PTHR33353:SF17">
    <property type="entry name" value="ENDO-BETA-1,4-GLUCANASE D"/>
    <property type="match status" value="1"/>
</dbReference>
<evidence type="ECO:0000256" key="1">
    <source>
        <dbReference type="ARBA" id="ARBA00004613"/>
    </source>
</evidence>
<proteinExistence type="inferred from homology"/>
<gene>
    <name evidence="10" type="ORF">EW146_g269</name>
</gene>
<comment type="domain">
    <text evidence="8">Has a modular structure: an endo-beta-1,4-glucanase catalytic module at the N-terminus, a linker rich in serines and threonines, and a C-terminal carbohydrate-binding module (CBM).</text>
</comment>
<keyword evidence="5 8" id="KW-0119">Carbohydrate metabolism</keyword>
<protein>
    <recommendedName>
        <fullName evidence="8">AA9 family lytic polysaccharide monooxygenase</fullName>
        <ecNumber evidence="8">1.14.99.56</ecNumber>
    </recommendedName>
    <alternativeName>
        <fullName evidence="8">Endo-beta-1,4-glucanase</fullName>
    </alternativeName>
    <alternativeName>
        <fullName evidence="8">Glycosyl hydrolase 61 family protein</fullName>
    </alternativeName>
</protein>
<comment type="catalytic activity">
    <reaction evidence="8">
        <text>[(1-&gt;4)-beta-D-glucosyl]n+m + reduced acceptor + O2 = 4-dehydro-beta-D-glucosyl-[(1-&gt;4)-beta-D-glucosyl]n-1 + [(1-&gt;4)-beta-D-glucosyl]m + acceptor + H2O.</text>
        <dbReference type="EC" id="1.14.99.56"/>
    </reaction>
</comment>
<comment type="subcellular location">
    <subcellularLocation>
        <location evidence="1 8">Secreted</location>
    </subcellularLocation>
</comment>
<dbReference type="EC" id="1.14.99.56" evidence="8"/>
<dbReference type="InterPro" id="IPR005103">
    <property type="entry name" value="AA9_LPMO"/>
</dbReference>
<evidence type="ECO:0000256" key="5">
    <source>
        <dbReference type="ARBA" id="ARBA00023277"/>
    </source>
</evidence>
<evidence type="ECO:0000313" key="11">
    <source>
        <dbReference type="Proteomes" id="UP000310158"/>
    </source>
</evidence>
<name>A0A4S4M9H0_9AGAM</name>
<accession>A0A4S4M9H0</accession>
<evidence type="ECO:0000256" key="2">
    <source>
        <dbReference type="ARBA" id="ARBA00022525"/>
    </source>
</evidence>
<keyword evidence="6 8" id="KW-0624">Polysaccharide degradation</keyword>
<dbReference type="Gene3D" id="2.70.50.70">
    <property type="match status" value="1"/>
</dbReference>
<dbReference type="GO" id="GO:0005576">
    <property type="term" value="C:extracellular region"/>
    <property type="evidence" value="ECO:0007669"/>
    <property type="project" value="UniProtKB-SubCell"/>
</dbReference>
<dbReference type="EMBL" id="SGPL01000005">
    <property type="protein sequence ID" value="THH21278.1"/>
    <property type="molecule type" value="Genomic_DNA"/>
</dbReference>
<dbReference type="Proteomes" id="UP000310158">
    <property type="component" value="Unassembled WGS sequence"/>
</dbReference>
<organism evidence="10 11">
    <name type="scientific">Bondarzewia mesenterica</name>
    <dbReference type="NCBI Taxonomy" id="1095465"/>
    <lineage>
        <taxon>Eukaryota</taxon>
        <taxon>Fungi</taxon>
        <taxon>Dikarya</taxon>
        <taxon>Basidiomycota</taxon>
        <taxon>Agaricomycotina</taxon>
        <taxon>Agaricomycetes</taxon>
        <taxon>Russulales</taxon>
        <taxon>Bondarzewiaceae</taxon>
        <taxon>Bondarzewia</taxon>
    </lineage>
</organism>
<evidence type="ECO:0000256" key="8">
    <source>
        <dbReference type="RuleBase" id="RU368122"/>
    </source>
</evidence>
<keyword evidence="2 8" id="KW-0964">Secreted</keyword>
<dbReference type="InterPro" id="IPR049892">
    <property type="entry name" value="AA9"/>
</dbReference>
<evidence type="ECO:0000256" key="3">
    <source>
        <dbReference type="ARBA" id="ARBA00023001"/>
    </source>
</evidence>
<comment type="similarity">
    <text evidence="7">Belongs to the polysaccharide monooxygenase AA9 family.</text>
</comment>
<sequence length="230" mass="25246">MHGQYPRAHDAIKVPIHIFGERVHDDVGPLEEYHTSISPDIITVPAGATLTTEWHHTFAGADPSDSADPIDTSHKDPIMSYLVKINNATQTDVTGLKWFKIYEDGYDPSTGKWAANTMIANKGKVTFTVPSCIEPGQYLIRHELIALHVAGSYPGAQFYMECAQPATVSFPGDYEGSDPALPLTSIRLSRPTYTIPGTTVGLHVLSAVCWSLRLLLIIDNERVNTAMPMQ</sequence>
<comment type="caution">
    <text evidence="10">The sequence shown here is derived from an EMBL/GenBank/DDBJ whole genome shotgun (WGS) entry which is preliminary data.</text>
</comment>
<keyword evidence="11" id="KW-1185">Reference proteome</keyword>
<keyword evidence="3 8" id="KW-0136">Cellulose degradation</keyword>
<dbReference type="GO" id="GO:0030245">
    <property type="term" value="P:cellulose catabolic process"/>
    <property type="evidence" value="ECO:0007669"/>
    <property type="project" value="UniProtKB-UniRule"/>
</dbReference>
<keyword evidence="4 8" id="KW-1015">Disulfide bond</keyword>
<feature type="domain" description="Auxiliary Activity family 9 catalytic" evidence="9">
    <location>
        <begin position="41"/>
        <end position="181"/>
    </location>
</feature>
<comment type="function">
    <text evidence="8">Lytic polysaccharide monooxygenase (LMPO) that depolymerizes crystalline and amorphous polysaccharides via the oxidation of scissile alpha- or beta-(1-4)-glycosidic bonds, yielding C1 and/or C4 oxidation products. Catalysis by LPMOs requires the reduction of the active-site copper from Cu(II) to Cu(I) by a reducing agent and H(2)O(2) or O(2) as a cosubstrate.</text>
</comment>
<dbReference type="GO" id="GO:0008810">
    <property type="term" value="F:cellulase activity"/>
    <property type="evidence" value="ECO:0007669"/>
    <property type="project" value="UniProtKB-UniRule"/>
</dbReference>
<evidence type="ECO:0000256" key="6">
    <source>
        <dbReference type="ARBA" id="ARBA00023326"/>
    </source>
</evidence>
<evidence type="ECO:0000256" key="7">
    <source>
        <dbReference type="ARBA" id="ARBA00044502"/>
    </source>
</evidence>
<evidence type="ECO:0000313" key="10">
    <source>
        <dbReference type="EMBL" id="THH21278.1"/>
    </source>
</evidence>
<dbReference type="GO" id="GO:0030248">
    <property type="term" value="F:cellulose binding"/>
    <property type="evidence" value="ECO:0007669"/>
    <property type="project" value="UniProtKB-UniRule"/>
</dbReference>
<dbReference type="CDD" id="cd21175">
    <property type="entry name" value="LPMO_AA9"/>
    <property type="match status" value="1"/>
</dbReference>
<dbReference type="Pfam" id="PF03443">
    <property type="entry name" value="AA9"/>
    <property type="match status" value="1"/>
</dbReference>
<dbReference type="AlphaFoldDB" id="A0A4S4M9H0"/>